<dbReference type="EMBL" id="JAVXUP010000634">
    <property type="protein sequence ID" value="KAK3023813.1"/>
    <property type="molecule type" value="Genomic_DNA"/>
</dbReference>
<gene>
    <name evidence="1" type="ORF">RJ639_044737</name>
</gene>
<sequence length="89" mass="9844">MKTLKSLKVVVTSYNGTEAPEKHISNSLNSGYGRQLVYHYQSPISSLESSLPDGSCNSLKSKVSFSKVTYVFHFGYVQAREIHVSGTNK</sequence>
<name>A0AA88WDP5_9ASTE</name>
<proteinExistence type="predicted"/>
<organism evidence="1 2">
    <name type="scientific">Escallonia herrerae</name>
    <dbReference type="NCBI Taxonomy" id="1293975"/>
    <lineage>
        <taxon>Eukaryota</taxon>
        <taxon>Viridiplantae</taxon>
        <taxon>Streptophyta</taxon>
        <taxon>Embryophyta</taxon>
        <taxon>Tracheophyta</taxon>
        <taxon>Spermatophyta</taxon>
        <taxon>Magnoliopsida</taxon>
        <taxon>eudicotyledons</taxon>
        <taxon>Gunneridae</taxon>
        <taxon>Pentapetalae</taxon>
        <taxon>asterids</taxon>
        <taxon>campanulids</taxon>
        <taxon>Escalloniales</taxon>
        <taxon>Escalloniaceae</taxon>
        <taxon>Escallonia</taxon>
    </lineage>
</organism>
<reference evidence="1" key="1">
    <citation type="submission" date="2022-12" db="EMBL/GenBank/DDBJ databases">
        <title>Draft genome assemblies for two species of Escallonia (Escalloniales).</title>
        <authorList>
            <person name="Chanderbali A."/>
            <person name="Dervinis C."/>
            <person name="Anghel I."/>
            <person name="Soltis D."/>
            <person name="Soltis P."/>
            <person name="Zapata F."/>
        </authorList>
    </citation>
    <scope>NUCLEOTIDE SEQUENCE</scope>
    <source>
        <strain evidence="1">UCBG64.0493</strain>
        <tissue evidence="1">Leaf</tissue>
    </source>
</reference>
<comment type="caution">
    <text evidence="1">The sequence shown here is derived from an EMBL/GenBank/DDBJ whole genome shotgun (WGS) entry which is preliminary data.</text>
</comment>
<dbReference type="AlphaFoldDB" id="A0AA88WDP5"/>
<protein>
    <submittedName>
        <fullName evidence="1">Uncharacterized protein</fullName>
    </submittedName>
</protein>
<keyword evidence="2" id="KW-1185">Reference proteome</keyword>
<evidence type="ECO:0000313" key="1">
    <source>
        <dbReference type="EMBL" id="KAK3023813.1"/>
    </source>
</evidence>
<accession>A0AA88WDP5</accession>
<evidence type="ECO:0000313" key="2">
    <source>
        <dbReference type="Proteomes" id="UP001188597"/>
    </source>
</evidence>
<dbReference type="Proteomes" id="UP001188597">
    <property type="component" value="Unassembled WGS sequence"/>
</dbReference>